<name>A0A316TXH8_9BASI</name>
<dbReference type="AlphaFoldDB" id="A0A316TXH8"/>
<sequence>MDARAPFAMIFEGKNYQLWERKVHNALARAEVLRHALKKPPPIAQRQEQWLVADRKAVAIIEDHLGDRILTELPSYPCRSPGKADYTDDDGLACEREELVSYHLLKFIRAKYGPLSFKDAQQSLHNVQREESLEEFFDLKWYTWKEAGGKLAESHMNFCYIVLIGLNRRIYSRLIERAATMLDEADETSGAELVEKFRMCLLDQEPA</sequence>
<gene>
    <name evidence="1" type="ORF">BCV69DRAFT_285749</name>
</gene>
<organism evidence="1 2">
    <name type="scientific">Pseudomicrostroma glucosiphilum</name>
    <dbReference type="NCBI Taxonomy" id="1684307"/>
    <lineage>
        <taxon>Eukaryota</taxon>
        <taxon>Fungi</taxon>
        <taxon>Dikarya</taxon>
        <taxon>Basidiomycota</taxon>
        <taxon>Ustilaginomycotina</taxon>
        <taxon>Exobasidiomycetes</taxon>
        <taxon>Microstromatales</taxon>
        <taxon>Microstromatales incertae sedis</taxon>
        <taxon>Pseudomicrostroma</taxon>
    </lineage>
</organism>
<dbReference type="GeneID" id="37015222"/>
<reference evidence="1 2" key="1">
    <citation type="journal article" date="2018" name="Mol. Biol. Evol.">
        <title>Broad Genomic Sampling Reveals a Smut Pathogenic Ancestry of the Fungal Clade Ustilaginomycotina.</title>
        <authorList>
            <person name="Kijpornyongpan T."/>
            <person name="Mondo S.J."/>
            <person name="Barry K."/>
            <person name="Sandor L."/>
            <person name="Lee J."/>
            <person name="Lipzen A."/>
            <person name="Pangilinan J."/>
            <person name="LaButti K."/>
            <person name="Hainaut M."/>
            <person name="Henrissat B."/>
            <person name="Grigoriev I.V."/>
            <person name="Spatafora J.W."/>
            <person name="Aime M.C."/>
        </authorList>
    </citation>
    <scope>NUCLEOTIDE SEQUENCE [LARGE SCALE GENOMIC DNA]</scope>
    <source>
        <strain evidence="1 2">MCA 4718</strain>
    </source>
</reference>
<protein>
    <submittedName>
        <fullName evidence="1">Uncharacterized protein</fullName>
    </submittedName>
</protein>
<evidence type="ECO:0000313" key="1">
    <source>
        <dbReference type="EMBL" id="PWN17870.1"/>
    </source>
</evidence>
<dbReference type="RefSeq" id="XP_025345030.1">
    <property type="nucleotide sequence ID" value="XM_025493488.1"/>
</dbReference>
<dbReference type="EMBL" id="KZ819340">
    <property type="protein sequence ID" value="PWN17870.1"/>
    <property type="molecule type" value="Genomic_DNA"/>
</dbReference>
<evidence type="ECO:0000313" key="2">
    <source>
        <dbReference type="Proteomes" id="UP000245942"/>
    </source>
</evidence>
<accession>A0A316TXH8</accession>
<proteinExistence type="predicted"/>
<keyword evidence="2" id="KW-1185">Reference proteome</keyword>
<dbReference type="Proteomes" id="UP000245942">
    <property type="component" value="Unassembled WGS sequence"/>
</dbReference>